<protein>
    <submittedName>
        <fullName evidence="2">DUF805 domain-containing protein</fullName>
    </submittedName>
</protein>
<keyword evidence="1" id="KW-1133">Transmembrane helix</keyword>
<dbReference type="Proteomes" id="UP000319411">
    <property type="component" value="Chromosome"/>
</dbReference>
<evidence type="ECO:0000313" key="2">
    <source>
        <dbReference type="EMBL" id="QDY40595.1"/>
    </source>
</evidence>
<feature type="transmembrane region" description="Helical" evidence="1">
    <location>
        <begin position="54"/>
        <end position="71"/>
    </location>
</feature>
<feature type="transmembrane region" description="Helical" evidence="1">
    <location>
        <begin position="83"/>
        <end position="104"/>
    </location>
</feature>
<dbReference type="EMBL" id="CP032702">
    <property type="protein sequence ID" value="QDY40595.1"/>
    <property type="molecule type" value="Genomic_DNA"/>
</dbReference>
<dbReference type="RefSeq" id="WP_145886343.1">
    <property type="nucleotide sequence ID" value="NZ_CP032702.1"/>
</dbReference>
<dbReference type="InterPro" id="IPR008523">
    <property type="entry name" value="DUF805"/>
</dbReference>
<keyword evidence="1" id="KW-0472">Membrane</keyword>
<evidence type="ECO:0000256" key="1">
    <source>
        <dbReference type="SAM" id="Phobius"/>
    </source>
</evidence>
<dbReference type="AlphaFoldDB" id="A0A518X8R3"/>
<reference evidence="2 3" key="1">
    <citation type="submission" date="2018-10" db="EMBL/GenBank/DDBJ databases">
        <title>Genome Sequencing of Pantoea dispersa DSM 32899.</title>
        <authorList>
            <person name="Nawrath M."/>
            <person name="Ottenheim C."/>
            <person name="Wilm A."/>
            <person name="Zimmermann W."/>
            <person name="Wu J.C."/>
        </authorList>
    </citation>
    <scope>NUCLEOTIDE SEQUENCE [LARGE SCALE GENOMIC DNA]</scope>
    <source>
        <strain evidence="2 3">DSM 32899</strain>
    </source>
</reference>
<name>A0A518X8R3_9GAMM</name>
<dbReference type="KEGG" id="pdis:D8B20_01155"/>
<dbReference type="GO" id="GO:0016020">
    <property type="term" value="C:membrane"/>
    <property type="evidence" value="ECO:0007669"/>
    <property type="project" value="InterPro"/>
</dbReference>
<keyword evidence="1" id="KW-0812">Transmembrane</keyword>
<keyword evidence="3" id="KW-1185">Reference proteome</keyword>
<accession>A0A518X8R3</accession>
<proteinExistence type="predicted"/>
<sequence>MALTFLLTSIKNGLIKTFDYSGKDSRLDYIIFMIFQIIWFCCYLNVFASSTNEIAWIPLLLFVFPSLACGSRRINDAGYSRGVFILLIVAPYLLFPFLAFPASVKKE</sequence>
<gene>
    <name evidence="2" type="ORF">D8B20_01155</name>
</gene>
<organism evidence="2 3">
    <name type="scientific">Candidatus Pantoea soli</name>
    <dbReference type="NCBI Taxonomy" id="3098669"/>
    <lineage>
        <taxon>Bacteria</taxon>
        <taxon>Pseudomonadati</taxon>
        <taxon>Pseudomonadota</taxon>
        <taxon>Gammaproteobacteria</taxon>
        <taxon>Enterobacterales</taxon>
        <taxon>Erwiniaceae</taxon>
        <taxon>Pantoea</taxon>
    </lineage>
</organism>
<feature type="transmembrane region" description="Helical" evidence="1">
    <location>
        <begin position="29"/>
        <end position="48"/>
    </location>
</feature>
<dbReference type="OrthoDB" id="6538778at2"/>
<evidence type="ECO:0000313" key="3">
    <source>
        <dbReference type="Proteomes" id="UP000319411"/>
    </source>
</evidence>
<dbReference type="Pfam" id="PF05656">
    <property type="entry name" value="DUF805"/>
    <property type="match status" value="1"/>
</dbReference>